<dbReference type="PANTHER" id="PTHR34310:SF9">
    <property type="entry name" value="BLR5716 PROTEIN"/>
    <property type="match status" value="1"/>
</dbReference>
<dbReference type="AlphaFoldDB" id="A0AAX1UHW5"/>
<dbReference type="RefSeq" id="WP_002719125.1">
    <property type="nucleotide sequence ID" value="NZ_BJXO01000006.1"/>
</dbReference>
<evidence type="ECO:0000313" key="2">
    <source>
        <dbReference type="EMBL" id="RHZ92829.1"/>
    </source>
</evidence>
<reference evidence="2 3" key="1">
    <citation type="submission" date="2018-08" db="EMBL/GenBank/DDBJ databases">
        <title>Draft genome sequence of Rhodobacter sphaeroides FY.</title>
        <authorList>
            <person name="Rayyan A."/>
            <person name="Meyer T.E."/>
            <person name="Kyndt J.A."/>
        </authorList>
    </citation>
    <scope>NUCLEOTIDE SEQUENCE [LARGE SCALE GENOMIC DNA]</scope>
    <source>
        <strain evidence="2 3">FY</strain>
    </source>
</reference>
<organism evidence="2 3">
    <name type="scientific">Cereibacter sphaeroides</name>
    <name type="common">Rhodobacter sphaeroides</name>
    <dbReference type="NCBI Taxonomy" id="1063"/>
    <lineage>
        <taxon>Bacteria</taxon>
        <taxon>Pseudomonadati</taxon>
        <taxon>Pseudomonadota</taxon>
        <taxon>Alphaproteobacteria</taxon>
        <taxon>Rhodobacterales</taxon>
        <taxon>Paracoccaceae</taxon>
        <taxon>Cereibacter</taxon>
    </lineage>
</organism>
<dbReference type="InterPro" id="IPR007361">
    <property type="entry name" value="DUF427"/>
</dbReference>
<accession>A0AAX1UHW5</accession>
<dbReference type="PANTHER" id="PTHR34310">
    <property type="entry name" value="DUF427 DOMAIN PROTEIN (AFU_ORTHOLOGUE AFUA_3G02220)"/>
    <property type="match status" value="1"/>
</dbReference>
<dbReference type="SMR" id="A0AAX1UHW5"/>
<evidence type="ECO:0000313" key="3">
    <source>
        <dbReference type="Proteomes" id="UP000266305"/>
    </source>
</evidence>
<gene>
    <name evidence="2" type="ORF">D1114_16630</name>
</gene>
<evidence type="ECO:0000259" key="1">
    <source>
        <dbReference type="Pfam" id="PF04248"/>
    </source>
</evidence>
<feature type="domain" description="DUF427" evidence="1">
    <location>
        <begin position="18"/>
        <end position="107"/>
    </location>
</feature>
<dbReference type="GeneID" id="67445753"/>
<comment type="caution">
    <text evidence="2">The sequence shown here is derived from an EMBL/GenBank/DDBJ whole genome shotgun (WGS) entry which is preliminary data.</text>
</comment>
<protein>
    <submittedName>
        <fullName evidence="2">DUF427 domain-containing protein</fullName>
    </submittedName>
</protein>
<proteinExistence type="predicted"/>
<dbReference type="Gene3D" id="2.170.150.40">
    <property type="entry name" value="Domain of unknown function (DUF427)"/>
    <property type="match status" value="1"/>
</dbReference>
<dbReference type="InterPro" id="IPR038694">
    <property type="entry name" value="DUF427_sf"/>
</dbReference>
<dbReference type="EMBL" id="QWGP01000021">
    <property type="protein sequence ID" value="RHZ92829.1"/>
    <property type="molecule type" value="Genomic_DNA"/>
</dbReference>
<sequence length="115" mass="12669">MQMNNHIRLRKAEGKWVIRTDSAVLGETLNAIELTEGSRDPVIYFPREDVAMVMFDKSEKVTACPLKGEASYYSIVGASGTLKDAAWSYESPKEGLEAIAGYLAFAPDCTKVGQY</sequence>
<dbReference type="Proteomes" id="UP000266305">
    <property type="component" value="Unassembled WGS sequence"/>
</dbReference>
<dbReference type="Pfam" id="PF04248">
    <property type="entry name" value="NTP_transf_9"/>
    <property type="match status" value="1"/>
</dbReference>
<name>A0AAX1UHW5_CERSP</name>